<dbReference type="Proteomes" id="UP000061603">
    <property type="component" value="Chromosome"/>
</dbReference>
<dbReference type="Pfam" id="PF02604">
    <property type="entry name" value="PhdYeFM_antitox"/>
    <property type="match status" value="1"/>
</dbReference>
<protein>
    <recommendedName>
        <fullName evidence="2">Antitoxin</fullName>
    </recommendedName>
</protein>
<reference evidence="3 4" key="1">
    <citation type="journal article" date="2015" name="Genome Announc.">
        <title>Complete Genome Sequence of a Novel Bacterium within the Family Rhodocyclaceae That Degrades Polycyclic Aromatic Hydrocarbons.</title>
        <authorList>
            <person name="Singleton D.R."/>
            <person name="Dickey A.N."/>
            <person name="Scholl E.H."/>
            <person name="Wright F.A."/>
            <person name="Aitken M.D."/>
        </authorList>
    </citation>
    <scope>NUCLEOTIDE SEQUENCE [LARGE SCALE GENOMIC DNA]</scope>
    <source>
        <strain evidence="4">PG1-Ca6</strain>
    </source>
</reference>
<dbReference type="STRING" id="1565605.PG1C_11410"/>
<dbReference type="RefSeq" id="WP_202634924.1">
    <property type="nucleotide sequence ID" value="NZ_CP010554.1"/>
</dbReference>
<dbReference type="KEGG" id="rbu:PG1C_11410"/>
<dbReference type="AlphaFoldDB" id="A0A0C5JAW3"/>
<evidence type="ECO:0000313" key="4">
    <source>
        <dbReference type="Proteomes" id="UP000061603"/>
    </source>
</evidence>
<organism evidence="3 4">
    <name type="scientific">Rugosibacter aromaticivorans</name>
    <dbReference type="NCBI Taxonomy" id="1565605"/>
    <lineage>
        <taxon>Bacteria</taxon>
        <taxon>Pseudomonadati</taxon>
        <taxon>Pseudomonadota</taxon>
        <taxon>Betaproteobacteria</taxon>
        <taxon>Nitrosomonadales</taxon>
        <taxon>Sterolibacteriaceae</taxon>
        <taxon>Rugosibacter</taxon>
    </lineage>
</organism>
<dbReference type="SUPFAM" id="SSF143120">
    <property type="entry name" value="YefM-like"/>
    <property type="match status" value="1"/>
</dbReference>
<dbReference type="Gene3D" id="3.40.1620.10">
    <property type="entry name" value="YefM-like domain"/>
    <property type="match status" value="1"/>
</dbReference>
<evidence type="ECO:0000256" key="2">
    <source>
        <dbReference type="RuleBase" id="RU362080"/>
    </source>
</evidence>
<keyword evidence="4" id="KW-1185">Reference proteome</keyword>
<accession>A0A0C5JAW3</accession>
<evidence type="ECO:0000256" key="1">
    <source>
        <dbReference type="ARBA" id="ARBA00009981"/>
    </source>
</evidence>
<gene>
    <name evidence="3" type="ORF">PG1C_11410</name>
</gene>
<dbReference type="PANTHER" id="PTHR33713">
    <property type="entry name" value="ANTITOXIN YAFN-RELATED"/>
    <property type="match status" value="1"/>
</dbReference>
<name>A0A0C5JAW3_9PROT</name>
<dbReference type="EMBL" id="CP010554">
    <property type="protein sequence ID" value="AJP48874.1"/>
    <property type="molecule type" value="Genomic_DNA"/>
</dbReference>
<proteinExistence type="inferred from homology"/>
<evidence type="ECO:0000313" key="3">
    <source>
        <dbReference type="EMBL" id="AJP48874.1"/>
    </source>
</evidence>
<dbReference type="PANTHER" id="PTHR33713:SF6">
    <property type="entry name" value="ANTITOXIN YEFM"/>
    <property type="match status" value="1"/>
</dbReference>
<sequence>MDAITYTTIRANLASAMDRVCNDHEALIITRNGEQAVVMLSLEDYKALEETAYLLRTPANAKRLLTAVGQLNAGKGVARKLVK</sequence>
<dbReference type="InterPro" id="IPR036165">
    <property type="entry name" value="YefM-like_sf"/>
</dbReference>
<comment type="similarity">
    <text evidence="1 2">Belongs to the phD/YefM antitoxin family.</text>
</comment>
<dbReference type="HOGENOM" id="CLU_155837_1_0_4"/>
<dbReference type="PATRIC" id="fig|1565605.3.peg.2423"/>
<dbReference type="NCBIfam" id="TIGR01552">
    <property type="entry name" value="phd_fam"/>
    <property type="match status" value="1"/>
</dbReference>
<dbReference type="Gene3D" id="6.10.250.330">
    <property type="match status" value="1"/>
</dbReference>
<dbReference type="InterPro" id="IPR006442">
    <property type="entry name" value="Antitoxin_Phd/YefM"/>
</dbReference>
<comment type="function">
    <text evidence="2">Antitoxin component of a type II toxin-antitoxin (TA) system.</text>
</comment>
<dbReference type="InterPro" id="IPR051405">
    <property type="entry name" value="phD/YefM_antitoxin"/>
</dbReference>